<keyword evidence="10 12" id="KW-0694">RNA-binding</keyword>
<dbReference type="EC" id="3.6.1.-" evidence="12"/>
<comment type="domain">
    <text evidence="12">The P-site tRNA interaction motif (PtIM domain) probably interacts with the P-site tRNA(fMet) as well as the 23S rRNA.</text>
</comment>
<dbReference type="OrthoDB" id="6130096at2"/>
<dbReference type="AlphaFoldDB" id="A0A7X5AN63"/>
<dbReference type="Pfam" id="PF12848">
    <property type="entry name" value="ABC_tran_Xtn"/>
    <property type="match status" value="1"/>
</dbReference>
<evidence type="ECO:0000256" key="12">
    <source>
        <dbReference type="HAMAP-Rule" id="MF_00847"/>
    </source>
</evidence>
<dbReference type="InterPro" id="IPR027417">
    <property type="entry name" value="P-loop_NTPase"/>
</dbReference>
<dbReference type="GO" id="GO:0019843">
    <property type="term" value="F:rRNA binding"/>
    <property type="evidence" value="ECO:0007669"/>
    <property type="project" value="UniProtKB-UniRule"/>
</dbReference>
<evidence type="ECO:0000256" key="6">
    <source>
        <dbReference type="ARBA" id="ARBA00022741"/>
    </source>
</evidence>
<dbReference type="PROSITE" id="PS00211">
    <property type="entry name" value="ABC_TRANSPORTER_1"/>
    <property type="match status" value="1"/>
</dbReference>
<accession>A0A7X5AN63</accession>
<sequence>MLEVKALAKGNKTGATGSYVYTMNRVGKVVPPKKQILKDISLSFFPGAKIGVLGLNGAGKSTLLRIMAGVDTEFEGEARPMPGINVGYLPQEPQLDDDKNVRETVEEALGEIKDAQEKLDAVYAAYAEPDADFDALASEQARLENIIEASDAHNLDRKLEVAAEALRLPPWEARVGNLSGGERRRVALCRLLLSSPDMLLLDEPTNHLDAESVAWLERFLHDYSGTVVAITHDRYFLDNVAGWILELDRGQGIPFEGNYSGWLEAKEKRLEQEAKQEASRNKAIKHELEWVRSNAKGRQAKSKARLNRFEEMQSGDFQKRNETNEIYIPPGPRLGDKVIEFHGVSKAFDDKLLYEDLTFTVPKGAIVGVVGGNGAGKSTLFKLITGKEQPDGGEVVVGETVDIAYVEQLRDALDDKQTVWEAVSDGQDILNINGYEVSSRAYVGRFNFKGNDQQKRLSDLSGGERGRLQLAQTLKQGANVLLLDEPSNDLDIETLRALEEALLAFPGCALVISHDRWFLDRIATHILAFEGDSHVEFFEGNYTEYEADHKKRVGDDTPHRMKYKRIDA</sequence>
<feature type="domain" description="ABC transporter" evidence="14">
    <location>
        <begin position="339"/>
        <end position="565"/>
    </location>
</feature>
<dbReference type="GO" id="GO:0043022">
    <property type="term" value="F:ribosome binding"/>
    <property type="evidence" value="ECO:0007669"/>
    <property type="project" value="UniProtKB-UniRule"/>
</dbReference>
<dbReference type="SUPFAM" id="SSF52540">
    <property type="entry name" value="P-loop containing nucleoside triphosphate hydrolases"/>
    <property type="match status" value="2"/>
</dbReference>
<dbReference type="GO" id="GO:0016887">
    <property type="term" value="F:ATP hydrolysis activity"/>
    <property type="evidence" value="ECO:0007669"/>
    <property type="project" value="UniProtKB-UniRule"/>
</dbReference>
<keyword evidence="4 12" id="KW-0699">rRNA-binding</keyword>
<organism evidence="15 16">
    <name type="scientific">Halomonas alimentaria</name>
    <dbReference type="NCBI Taxonomy" id="147248"/>
    <lineage>
        <taxon>Bacteria</taxon>
        <taxon>Pseudomonadati</taxon>
        <taxon>Pseudomonadota</taxon>
        <taxon>Gammaproteobacteria</taxon>
        <taxon>Oceanospirillales</taxon>
        <taxon>Halomonadaceae</taxon>
        <taxon>Halomonas</taxon>
    </lineage>
</organism>
<comment type="subcellular location">
    <subcellularLocation>
        <location evidence="12">Cytoplasm</location>
    </subcellularLocation>
    <text evidence="12">Associates with ribosomes and polysomes.</text>
</comment>
<keyword evidence="7 12" id="KW-0378">Hydrolase</keyword>
<evidence type="ECO:0000256" key="5">
    <source>
        <dbReference type="ARBA" id="ARBA00022737"/>
    </source>
</evidence>
<comment type="catalytic activity">
    <reaction evidence="12">
        <text>ATP + H2O = ADP + phosphate + H(+)</text>
        <dbReference type="Rhea" id="RHEA:13065"/>
        <dbReference type="ChEBI" id="CHEBI:15377"/>
        <dbReference type="ChEBI" id="CHEBI:15378"/>
        <dbReference type="ChEBI" id="CHEBI:30616"/>
        <dbReference type="ChEBI" id="CHEBI:43474"/>
        <dbReference type="ChEBI" id="CHEBI:456216"/>
    </reaction>
</comment>
<feature type="binding site" evidence="12">
    <location>
        <begin position="54"/>
        <end position="61"/>
    </location>
    <ligand>
        <name>ATP</name>
        <dbReference type="ChEBI" id="CHEBI:30616"/>
        <label>1</label>
    </ligand>
</feature>
<dbReference type="GO" id="GO:0005524">
    <property type="term" value="F:ATP binding"/>
    <property type="evidence" value="ECO:0007669"/>
    <property type="project" value="UniProtKB-UniRule"/>
</dbReference>
<dbReference type="GO" id="GO:0006412">
    <property type="term" value="P:translation"/>
    <property type="evidence" value="ECO:0007669"/>
    <property type="project" value="UniProtKB-KW"/>
</dbReference>
<evidence type="ECO:0000256" key="3">
    <source>
        <dbReference type="ARBA" id="ARBA00022555"/>
    </source>
</evidence>
<dbReference type="Gene3D" id="3.40.50.300">
    <property type="entry name" value="P-loop containing nucleotide triphosphate hydrolases"/>
    <property type="match status" value="2"/>
</dbReference>
<evidence type="ECO:0000256" key="10">
    <source>
        <dbReference type="ARBA" id="ARBA00022884"/>
    </source>
</evidence>
<feature type="region of interest" description="PtIM" evidence="12">
    <location>
        <begin position="257"/>
        <end position="337"/>
    </location>
</feature>
<keyword evidence="9 12" id="KW-0810">Translation regulation</keyword>
<dbReference type="FunFam" id="3.40.50.300:FF:000011">
    <property type="entry name" value="Putative ABC transporter ATP-binding component"/>
    <property type="match status" value="1"/>
</dbReference>
<feature type="binding site" evidence="12">
    <location>
        <begin position="371"/>
        <end position="378"/>
    </location>
    <ligand>
        <name>ATP</name>
        <dbReference type="ChEBI" id="CHEBI:30616"/>
        <label>2</label>
    </ligand>
</feature>
<keyword evidence="2 12" id="KW-0963">Cytoplasm</keyword>
<comment type="function">
    <text evidence="12">A translation factor that gates the progression of the 70S ribosomal initiation complex (IC, containing tRNA(fMet) in the P-site) into the translation elongation cycle by using a mechanism sensitive to the ATP/ADP ratio. Binds to the 70S ribosome E-site where it modulates the state of the translating ribosome during subunit translocation. ATP hydrolysis probably frees it from the ribosome, which can enter the elongation phase.</text>
</comment>
<feature type="coiled-coil region" evidence="13">
    <location>
        <begin position="98"/>
        <end position="125"/>
    </location>
</feature>
<evidence type="ECO:0000256" key="2">
    <source>
        <dbReference type="ARBA" id="ARBA00022490"/>
    </source>
</evidence>
<dbReference type="Proteomes" id="UP000487929">
    <property type="component" value="Unassembled WGS sequence"/>
</dbReference>
<dbReference type="GO" id="GO:0045900">
    <property type="term" value="P:negative regulation of translational elongation"/>
    <property type="evidence" value="ECO:0007669"/>
    <property type="project" value="UniProtKB-UniRule"/>
</dbReference>
<dbReference type="NCBIfam" id="NF008775">
    <property type="entry name" value="PRK11819.1"/>
    <property type="match status" value="1"/>
</dbReference>
<dbReference type="InterPro" id="IPR032781">
    <property type="entry name" value="ABC_tran_Xtn"/>
</dbReference>
<feature type="region of interest" description="Arm" evidence="12">
    <location>
        <begin position="110"/>
        <end position="154"/>
    </location>
</feature>
<dbReference type="PANTHER" id="PTHR43858:SF1">
    <property type="entry name" value="ABC TRANSPORTER-RELATED PROTEIN"/>
    <property type="match status" value="1"/>
</dbReference>
<dbReference type="InterPro" id="IPR017871">
    <property type="entry name" value="ABC_transporter-like_CS"/>
</dbReference>
<dbReference type="FunFam" id="3.40.50.300:FF:000183">
    <property type="entry name" value="ABC transporter ATP-binding protein yjjK"/>
    <property type="match status" value="1"/>
</dbReference>
<comment type="domain">
    <text evidence="12">The arm domain is inserted in the first ABC transporter domain. Probably contacts ribosomal protein L1.</text>
</comment>
<dbReference type="CDD" id="cd03221">
    <property type="entry name" value="ABCF_EF-3"/>
    <property type="match status" value="2"/>
</dbReference>
<dbReference type="NCBIfam" id="TIGR03719">
    <property type="entry name" value="ABC_ABC_ChvD"/>
    <property type="match status" value="1"/>
</dbReference>
<feature type="domain" description="ABC transporter" evidence="14">
    <location>
        <begin position="21"/>
        <end position="274"/>
    </location>
</feature>
<dbReference type="EMBL" id="WUTT01000001">
    <property type="protein sequence ID" value="NAW33725.1"/>
    <property type="molecule type" value="Genomic_DNA"/>
</dbReference>
<dbReference type="PANTHER" id="PTHR43858">
    <property type="entry name" value="ENERGY-DEPENDENT TRANSLATIONAL THROTTLE PROTEIN ETTA"/>
    <property type="match status" value="1"/>
</dbReference>
<keyword evidence="8 12" id="KW-0067">ATP-binding</keyword>
<evidence type="ECO:0000256" key="9">
    <source>
        <dbReference type="ARBA" id="ARBA00022845"/>
    </source>
</evidence>
<comment type="similarity">
    <text evidence="1 12">Belongs to the ABC transporter superfamily. ABCF family. Translational throttle EttA subfamily.</text>
</comment>
<dbReference type="RefSeq" id="WP_161430967.1">
    <property type="nucleotide sequence ID" value="NZ_WUTT01000001.1"/>
</dbReference>
<dbReference type="HAMAP" id="MF_00847">
    <property type="entry name" value="EttA"/>
    <property type="match status" value="1"/>
</dbReference>
<evidence type="ECO:0000256" key="1">
    <source>
        <dbReference type="ARBA" id="ARBA00005868"/>
    </source>
</evidence>
<evidence type="ECO:0000256" key="13">
    <source>
        <dbReference type="SAM" id="Coils"/>
    </source>
</evidence>
<keyword evidence="6 12" id="KW-0547">Nucleotide-binding</keyword>
<comment type="subunit">
    <text evidence="12">Monomer. Probably contacts ribosomal proteins L1, L5, L33 and S7, the 16S and 23S rRNA and the P-site containing tRNA(fMet).</text>
</comment>
<reference evidence="15 16" key="1">
    <citation type="submission" date="2019-12" db="EMBL/GenBank/DDBJ databases">
        <title>Draft genome sequencing of Halomonas alimentaria DSM 15356.</title>
        <authorList>
            <person name="Pandiyan K."/>
            <person name="Kushwaha P."/>
            <person name="Gowdham M."/>
            <person name="Chakdar H."/>
            <person name="Singh A."/>
            <person name="Kumar M."/>
            <person name="Saxena A.K."/>
        </authorList>
    </citation>
    <scope>NUCLEOTIDE SEQUENCE [LARGE SCALE GENOMIC DNA]</scope>
    <source>
        <strain evidence="15 16">DSM 15356</strain>
    </source>
</reference>
<keyword evidence="13" id="KW-0175">Coiled coil</keyword>
<gene>
    <name evidence="12 15" type="primary">ettA</name>
    <name evidence="15" type="ORF">GRB96_04720</name>
</gene>
<dbReference type="GO" id="GO:0000049">
    <property type="term" value="F:tRNA binding"/>
    <property type="evidence" value="ECO:0007669"/>
    <property type="project" value="UniProtKB-UniRule"/>
</dbReference>
<name>A0A7X5AN63_9GAMM</name>
<proteinExistence type="inferred from homology"/>
<dbReference type="InterPro" id="IPR003593">
    <property type="entry name" value="AAA+_ATPase"/>
</dbReference>
<keyword evidence="5 12" id="KW-0677">Repeat</keyword>
<evidence type="ECO:0000256" key="11">
    <source>
        <dbReference type="ARBA" id="ARBA00022917"/>
    </source>
</evidence>
<evidence type="ECO:0000256" key="4">
    <source>
        <dbReference type="ARBA" id="ARBA00022730"/>
    </source>
</evidence>
<keyword evidence="16" id="KW-1185">Reference proteome</keyword>
<evidence type="ECO:0000256" key="8">
    <source>
        <dbReference type="ARBA" id="ARBA00022840"/>
    </source>
</evidence>
<dbReference type="InterPro" id="IPR003439">
    <property type="entry name" value="ABC_transporter-like_ATP-bd"/>
</dbReference>
<evidence type="ECO:0000256" key="7">
    <source>
        <dbReference type="ARBA" id="ARBA00022801"/>
    </source>
</evidence>
<evidence type="ECO:0000313" key="16">
    <source>
        <dbReference type="Proteomes" id="UP000487929"/>
    </source>
</evidence>
<dbReference type="PROSITE" id="PS50893">
    <property type="entry name" value="ABC_TRANSPORTER_2"/>
    <property type="match status" value="2"/>
</dbReference>
<evidence type="ECO:0000259" key="14">
    <source>
        <dbReference type="PROSITE" id="PS50893"/>
    </source>
</evidence>
<protein>
    <recommendedName>
        <fullName evidence="12">Energy-dependent translational throttle protein EttA</fullName>
        <ecNumber evidence="12">3.6.1.-</ecNumber>
    </recommendedName>
    <alternativeName>
        <fullName evidence="12">Translational regulatory factor EttA</fullName>
    </alternativeName>
</protein>
<dbReference type="SMART" id="SM00382">
    <property type="entry name" value="AAA"/>
    <property type="match status" value="2"/>
</dbReference>
<keyword evidence="3 12" id="KW-0820">tRNA-binding</keyword>
<keyword evidence="11 12" id="KW-0648">Protein biosynthesis</keyword>
<dbReference type="Pfam" id="PF00005">
    <property type="entry name" value="ABC_tran"/>
    <property type="match status" value="2"/>
</dbReference>
<evidence type="ECO:0000313" key="15">
    <source>
        <dbReference type="EMBL" id="NAW33725.1"/>
    </source>
</evidence>
<comment type="caution">
    <text evidence="15">The sequence shown here is derived from an EMBL/GenBank/DDBJ whole genome shotgun (WGS) entry which is preliminary data.</text>
</comment>
<dbReference type="GO" id="GO:0005737">
    <property type="term" value="C:cytoplasm"/>
    <property type="evidence" value="ECO:0007669"/>
    <property type="project" value="UniProtKB-SubCell"/>
</dbReference>
<dbReference type="InterPro" id="IPR022374">
    <property type="entry name" value="EttA"/>
</dbReference>